<dbReference type="SMART" id="SM00344">
    <property type="entry name" value="HTH_ASNC"/>
    <property type="match status" value="1"/>
</dbReference>
<sequence>MDKIDSTDRQIIALLQQEGRLTIQELSQKINLSPTPCLRRVRLLEKAGVISGYTAVVNEEAYGLPITALVRIRLEHHSESSVRTFEQSVGFIDEIMDCYVMAGDADYLLRVLVGSFRDYERFVRDKLQKIGGIAAIETSFAYGVVKRAKVFPRL</sequence>
<dbReference type="InterPro" id="IPR036388">
    <property type="entry name" value="WH-like_DNA-bd_sf"/>
</dbReference>
<evidence type="ECO:0000259" key="4">
    <source>
        <dbReference type="PROSITE" id="PS50956"/>
    </source>
</evidence>
<dbReference type="PANTHER" id="PTHR30154:SF34">
    <property type="entry name" value="TRANSCRIPTIONAL REGULATOR AZLB"/>
    <property type="match status" value="1"/>
</dbReference>
<keyword evidence="3" id="KW-0804">Transcription</keyword>
<dbReference type="RefSeq" id="WP_205744269.1">
    <property type="nucleotide sequence ID" value="NZ_CP114280.1"/>
</dbReference>
<reference evidence="5 6" key="1">
    <citation type="submission" date="2022-12" db="EMBL/GenBank/DDBJ databases">
        <title>Complete genome sequencing of Dickeya lacustris type strain LMG30899.</title>
        <authorList>
            <person name="Dobhal S."/>
            <person name="Arizala D."/>
            <person name="Arif M."/>
        </authorList>
    </citation>
    <scope>NUCLEOTIDE SEQUENCE [LARGE SCALE GENOMIC DNA]</scope>
    <source>
        <strain evidence="5 6">LMG30899</strain>
    </source>
</reference>
<dbReference type="SUPFAM" id="SSF54909">
    <property type="entry name" value="Dimeric alpha+beta barrel"/>
    <property type="match status" value="1"/>
</dbReference>
<dbReference type="InterPro" id="IPR019888">
    <property type="entry name" value="Tscrpt_reg_AsnC-like"/>
</dbReference>
<dbReference type="CDD" id="cd00090">
    <property type="entry name" value="HTH_ARSR"/>
    <property type="match status" value="1"/>
</dbReference>
<dbReference type="Gene3D" id="3.30.70.920">
    <property type="match status" value="1"/>
</dbReference>
<dbReference type="InterPro" id="IPR011991">
    <property type="entry name" value="ArsR-like_HTH"/>
</dbReference>
<dbReference type="Gene3D" id="1.10.10.10">
    <property type="entry name" value="Winged helix-like DNA-binding domain superfamily/Winged helix DNA-binding domain"/>
    <property type="match status" value="1"/>
</dbReference>
<dbReference type="Pfam" id="PF13412">
    <property type="entry name" value="HTH_24"/>
    <property type="match status" value="1"/>
</dbReference>
<dbReference type="InterPro" id="IPR019885">
    <property type="entry name" value="Tscrpt_reg_HTH_AsnC-type_CS"/>
</dbReference>
<dbReference type="EMBL" id="CP114280">
    <property type="protein sequence ID" value="WFN55719.1"/>
    <property type="molecule type" value="Genomic_DNA"/>
</dbReference>
<dbReference type="PRINTS" id="PR00033">
    <property type="entry name" value="HTHASNC"/>
</dbReference>
<feature type="domain" description="HTH asnC-type" evidence="4">
    <location>
        <begin position="4"/>
        <end position="65"/>
    </location>
</feature>
<accession>A0ABY8G767</accession>
<dbReference type="SUPFAM" id="SSF46785">
    <property type="entry name" value="Winged helix' DNA-binding domain"/>
    <property type="match status" value="1"/>
</dbReference>
<proteinExistence type="predicted"/>
<evidence type="ECO:0000256" key="2">
    <source>
        <dbReference type="ARBA" id="ARBA00023125"/>
    </source>
</evidence>
<gene>
    <name evidence="5" type="ORF">O1Q98_19480</name>
</gene>
<keyword evidence="1" id="KW-0805">Transcription regulation</keyword>
<organism evidence="5 6">
    <name type="scientific">Dickeya lacustris</name>
    <dbReference type="NCBI Taxonomy" id="2259638"/>
    <lineage>
        <taxon>Bacteria</taxon>
        <taxon>Pseudomonadati</taxon>
        <taxon>Pseudomonadota</taxon>
        <taxon>Gammaproteobacteria</taxon>
        <taxon>Enterobacterales</taxon>
        <taxon>Pectobacteriaceae</taxon>
        <taxon>Dickeya</taxon>
    </lineage>
</organism>
<name>A0ABY8G767_9GAMM</name>
<keyword evidence="2" id="KW-0238">DNA-binding</keyword>
<evidence type="ECO:0000313" key="6">
    <source>
        <dbReference type="Proteomes" id="UP001219630"/>
    </source>
</evidence>
<dbReference type="InterPro" id="IPR036390">
    <property type="entry name" value="WH_DNA-bd_sf"/>
</dbReference>
<dbReference type="Pfam" id="PF01037">
    <property type="entry name" value="AsnC_trans_reg"/>
    <property type="match status" value="1"/>
</dbReference>
<dbReference type="InterPro" id="IPR000485">
    <property type="entry name" value="AsnC-type_HTH_dom"/>
</dbReference>
<evidence type="ECO:0000256" key="1">
    <source>
        <dbReference type="ARBA" id="ARBA00023015"/>
    </source>
</evidence>
<dbReference type="InterPro" id="IPR019887">
    <property type="entry name" value="Tscrpt_reg_AsnC/Lrp_C"/>
</dbReference>
<dbReference type="PROSITE" id="PS00519">
    <property type="entry name" value="HTH_ASNC_1"/>
    <property type="match status" value="1"/>
</dbReference>
<evidence type="ECO:0000256" key="3">
    <source>
        <dbReference type="ARBA" id="ARBA00023163"/>
    </source>
</evidence>
<dbReference type="PROSITE" id="PS50956">
    <property type="entry name" value="HTH_ASNC_2"/>
    <property type="match status" value="1"/>
</dbReference>
<dbReference type="Proteomes" id="UP001219630">
    <property type="component" value="Chromosome"/>
</dbReference>
<dbReference type="InterPro" id="IPR011008">
    <property type="entry name" value="Dimeric_a/b-barrel"/>
</dbReference>
<dbReference type="PANTHER" id="PTHR30154">
    <property type="entry name" value="LEUCINE-RESPONSIVE REGULATORY PROTEIN"/>
    <property type="match status" value="1"/>
</dbReference>
<protein>
    <submittedName>
        <fullName evidence="5">Lrp/AsnC family transcriptional regulator</fullName>
    </submittedName>
</protein>
<evidence type="ECO:0000313" key="5">
    <source>
        <dbReference type="EMBL" id="WFN55719.1"/>
    </source>
</evidence>
<keyword evidence="6" id="KW-1185">Reference proteome</keyword>